<reference evidence="2 3" key="1">
    <citation type="submission" date="2016-11" db="EMBL/GenBank/DDBJ databases">
        <title>The macronuclear genome of Stentor coeruleus: a giant cell with tiny introns.</title>
        <authorList>
            <person name="Slabodnick M."/>
            <person name="Ruby J.G."/>
            <person name="Reiff S.B."/>
            <person name="Swart E.C."/>
            <person name="Gosai S."/>
            <person name="Prabakaran S."/>
            <person name="Witkowska E."/>
            <person name="Larue G.E."/>
            <person name="Fisher S."/>
            <person name="Freeman R.M."/>
            <person name="Gunawardena J."/>
            <person name="Chu W."/>
            <person name="Stover N.A."/>
            <person name="Gregory B.D."/>
            <person name="Nowacki M."/>
            <person name="Derisi J."/>
            <person name="Roy S.W."/>
            <person name="Marshall W.F."/>
            <person name="Sood P."/>
        </authorList>
    </citation>
    <scope>NUCLEOTIDE SEQUENCE [LARGE SCALE GENOMIC DNA]</scope>
    <source>
        <strain evidence="2">WM001</strain>
    </source>
</reference>
<evidence type="ECO:0000313" key="2">
    <source>
        <dbReference type="EMBL" id="OMJ75784.1"/>
    </source>
</evidence>
<gene>
    <name evidence="2" type="ORF">SteCoe_25010</name>
</gene>
<keyword evidence="1" id="KW-0175">Coiled coil</keyword>
<protein>
    <submittedName>
        <fullName evidence="2">Uncharacterized protein</fullName>
    </submittedName>
</protein>
<organism evidence="2 3">
    <name type="scientific">Stentor coeruleus</name>
    <dbReference type="NCBI Taxonomy" id="5963"/>
    <lineage>
        <taxon>Eukaryota</taxon>
        <taxon>Sar</taxon>
        <taxon>Alveolata</taxon>
        <taxon>Ciliophora</taxon>
        <taxon>Postciliodesmatophora</taxon>
        <taxon>Heterotrichea</taxon>
        <taxon>Heterotrichida</taxon>
        <taxon>Stentoridae</taxon>
        <taxon>Stentor</taxon>
    </lineage>
</organism>
<sequence length="449" mass="52706">MELNHENEHMEQKIDKINAVISNLLKEISVSRCESEKFSMLSPIESFAEDFSEYQDPIDSLLFQPQALPSEILDKFQELLTENDRLSMRIEDLTSQKARTIESLIEIPITKLQLMTLNKDIEKLLKDNVDDTLIKVASNFFIIEPQNKPDKVIYFIEEVNYEKFGNKTQDSEDSKNTTIIDSDKDLKILKLQSELEIKYLEIAKKEENINKLEEELGYKIQKLESLKNEYMGKIAELDLKISSKENSPNKILTPFNTIRKSLNQSIQGQVPLTKNIFKALAKIDPNCEKREAKSFLSQDMSFSKTDSMNLDKKNRLSESVLYFNHTSSKEKYIINYLKEQSTYYEQKLKEIQDYEIYLQETWVDSFGSDKAVSVLQKASYKNFQVSMQLKKERELLDDKIMRMKKLQNITATENTRLEFHRKKIWNERQALIKQQNDIEEAFTKIMSLR</sequence>
<proteinExistence type="predicted"/>
<evidence type="ECO:0000256" key="1">
    <source>
        <dbReference type="SAM" id="Coils"/>
    </source>
</evidence>
<keyword evidence="3" id="KW-1185">Reference proteome</keyword>
<dbReference type="Proteomes" id="UP000187209">
    <property type="component" value="Unassembled WGS sequence"/>
</dbReference>
<dbReference type="AlphaFoldDB" id="A0A1R2BGD1"/>
<name>A0A1R2BGD1_9CILI</name>
<feature type="coiled-coil region" evidence="1">
    <location>
        <begin position="188"/>
        <end position="240"/>
    </location>
</feature>
<dbReference type="EMBL" id="MPUH01000669">
    <property type="protein sequence ID" value="OMJ75784.1"/>
    <property type="molecule type" value="Genomic_DNA"/>
</dbReference>
<accession>A0A1R2BGD1</accession>
<comment type="caution">
    <text evidence="2">The sequence shown here is derived from an EMBL/GenBank/DDBJ whole genome shotgun (WGS) entry which is preliminary data.</text>
</comment>
<evidence type="ECO:0000313" key="3">
    <source>
        <dbReference type="Proteomes" id="UP000187209"/>
    </source>
</evidence>